<comment type="similarity">
    <text evidence="2 6">Belongs to the class-A beta-lactamase family.</text>
</comment>
<keyword evidence="7" id="KW-0732">Signal</keyword>
<dbReference type="InterPro" id="IPR006311">
    <property type="entry name" value="TAT_signal"/>
</dbReference>
<feature type="domain" description="Beta-lactamase class A catalytic" evidence="8">
    <location>
        <begin position="43"/>
        <end position="256"/>
    </location>
</feature>
<dbReference type="GO" id="GO:0008800">
    <property type="term" value="F:beta-lactamase activity"/>
    <property type="evidence" value="ECO:0007669"/>
    <property type="project" value="UniProtKB-EC"/>
</dbReference>
<dbReference type="NCBIfam" id="NF033103">
    <property type="entry name" value="bla_class_A"/>
    <property type="match status" value="1"/>
</dbReference>
<keyword evidence="4 6" id="KW-0378">Hydrolase</keyword>
<proteinExistence type="inferred from homology"/>
<evidence type="ECO:0000256" key="2">
    <source>
        <dbReference type="ARBA" id="ARBA00009009"/>
    </source>
</evidence>
<sequence>MTLTTNRRTLIAGGAALASLPAFAQGKGPFDRIRAETGGRLGLAVYDTGSGRRYFDGAEARFAMCSTFKVPLVAAVLARVDRGELDLAREIRFSEADLLDYAPLVKANLAKGALSIEALCEAAVVMSDNSAANLLFGQVAGARGLTKFIREAGDAITRSDRYEPELNNVRNGEVRDTTTPEAMLWLMNRLLLGDVLSPASRAKLIGWMEASPTGKDRLRAGLPKSWRVGDKTGTSGEGYFNTIAIATPPGRKPILITCYLDAPGLDSAKANAAHAKVGELIGLLFA</sequence>
<evidence type="ECO:0000256" key="7">
    <source>
        <dbReference type="SAM" id="SignalP"/>
    </source>
</evidence>
<dbReference type="PANTHER" id="PTHR35333:SF3">
    <property type="entry name" value="BETA-LACTAMASE-TYPE TRANSPEPTIDASE FOLD CONTAINING PROTEIN"/>
    <property type="match status" value="1"/>
</dbReference>
<dbReference type="InterPro" id="IPR023650">
    <property type="entry name" value="Beta-lactam_class-A_AS"/>
</dbReference>
<gene>
    <name evidence="9" type="primary">bla</name>
    <name evidence="9" type="ORF">ABS767_16475</name>
</gene>
<evidence type="ECO:0000259" key="8">
    <source>
        <dbReference type="Pfam" id="PF13354"/>
    </source>
</evidence>
<evidence type="ECO:0000256" key="3">
    <source>
        <dbReference type="ARBA" id="ARBA00012865"/>
    </source>
</evidence>
<evidence type="ECO:0000313" key="10">
    <source>
        <dbReference type="Proteomes" id="UP001629244"/>
    </source>
</evidence>
<organism evidence="9 10">
    <name type="scientific">Sphingomonas plantiphila</name>
    <dbReference type="NCBI Taxonomy" id="3163295"/>
    <lineage>
        <taxon>Bacteria</taxon>
        <taxon>Pseudomonadati</taxon>
        <taxon>Pseudomonadota</taxon>
        <taxon>Alphaproteobacteria</taxon>
        <taxon>Sphingomonadales</taxon>
        <taxon>Sphingomonadaceae</taxon>
        <taxon>Sphingomonas</taxon>
    </lineage>
</organism>
<dbReference type="PANTHER" id="PTHR35333">
    <property type="entry name" value="BETA-LACTAMASE"/>
    <property type="match status" value="1"/>
</dbReference>
<evidence type="ECO:0000256" key="4">
    <source>
        <dbReference type="ARBA" id="ARBA00022801"/>
    </source>
</evidence>
<evidence type="ECO:0000256" key="6">
    <source>
        <dbReference type="RuleBase" id="RU361140"/>
    </source>
</evidence>
<dbReference type="PRINTS" id="PR00118">
    <property type="entry name" value="BLACTAMASEA"/>
</dbReference>
<dbReference type="Gene3D" id="3.40.710.10">
    <property type="entry name" value="DD-peptidase/beta-lactamase superfamily"/>
    <property type="match status" value="1"/>
</dbReference>
<dbReference type="InterPro" id="IPR012338">
    <property type="entry name" value="Beta-lactam/transpept-like"/>
</dbReference>
<evidence type="ECO:0000256" key="1">
    <source>
        <dbReference type="ARBA" id="ARBA00001526"/>
    </source>
</evidence>
<protein>
    <recommendedName>
        <fullName evidence="3 6">Beta-lactamase</fullName>
        <ecNumber evidence="3 6">3.5.2.6</ecNumber>
    </recommendedName>
</protein>
<keyword evidence="10" id="KW-1185">Reference proteome</keyword>
<dbReference type="Pfam" id="PF13354">
    <property type="entry name" value="Beta-lactamase2"/>
    <property type="match status" value="1"/>
</dbReference>
<evidence type="ECO:0000256" key="5">
    <source>
        <dbReference type="ARBA" id="ARBA00023251"/>
    </source>
</evidence>
<accession>A0ABW8YU37</accession>
<dbReference type="InterPro" id="IPR000871">
    <property type="entry name" value="Beta-lactam_class-A"/>
</dbReference>
<comment type="catalytic activity">
    <reaction evidence="1 6">
        <text>a beta-lactam + H2O = a substituted beta-amino acid</text>
        <dbReference type="Rhea" id="RHEA:20401"/>
        <dbReference type="ChEBI" id="CHEBI:15377"/>
        <dbReference type="ChEBI" id="CHEBI:35627"/>
        <dbReference type="ChEBI" id="CHEBI:140347"/>
        <dbReference type="EC" id="3.5.2.6"/>
    </reaction>
</comment>
<reference evidence="9 10" key="1">
    <citation type="submission" date="2024-06" db="EMBL/GenBank/DDBJ databases">
        <authorList>
            <person name="Kaempfer P."/>
            <person name="Viver T."/>
        </authorList>
    </citation>
    <scope>NUCLEOTIDE SEQUENCE [LARGE SCALE GENOMIC DNA]</scope>
    <source>
        <strain evidence="9 10">ST-64</strain>
    </source>
</reference>
<dbReference type="InterPro" id="IPR045155">
    <property type="entry name" value="Beta-lactam_cat"/>
</dbReference>
<feature type="signal peptide" evidence="7">
    <location>
        <begin position="1"/>
        <end position="24"/>
    </location>
</feature>
<dbReference type="RefSeq" id="WP_408080340.1">
    <property type="nucleotide sequence ID" value="NZ_JBELQC010000003.1"/>
</dbReference>
<comment type="caution">
    <text evidence="9">The sequence shown here is derived from an EMBL/GenBank/DDBJ whole genome shotgun (WGS) entry which is preliminary data.</text>
</comment>
<dbReference type="EMBL" id="JBELQC010000003">
    <property type="protein sequence ID" value="MFL9842568.1"/>
    <property type="molecule type" value="Genomic_DNA"/>
</dbReference>
<dbReference type="PROSITE" id="PS00146">
    <property type="entry name" value="BETA_LACTAMASE_A"/>
    <property type="match status" value="1"/>
</dbReference>
<dbReference type="Proteomes" id="UP001629244">
    <property type="component" value="Unassembled WGS sequence"/>
</dbReference>
<dbReference type="PROSITE" id="PS51318">
    <property type="entry name" value="TAT"/>
    <property type="match status" value="1"/>
</dbReference>
<dbReference type="SUPFAM" id="SSF56601">
    <property type="entry name" value="beta-lactamase/transpeptidase-like"/>
    <property type="match status" value="1"/>
</dbReference>
<name>A0ABW8YU37_9SPHN</name>
<feature type="chain" id="PRO_5045577933" description="Beta-lactamase" evidence="7">
    <location>
        <begin position="25"/>
        <end position="286"/>
    </location>
</feature>
<evidence type="ECO:0000313" key="9">
    <source>
        <dbReference type="EMBL" id="MFL9842568.1"/>
    </source>
</evidence>
<dbReference type="EC" id="3.5.2.6" evidence="3 6"/>
<keyword evidence="5 6" id="KW-0046">Antibiotic resistance</keyword>